<dbReference type="PANTHER" id="PTHR21237:SF23">
    <property type="entry name" value="GRPE PROTEIN HOMOLOG, MITOCHONDRIAL"/>
    <property type="match status" value="1"/>
</dbReference>
<evidence type="ECO:0000256" key="3">
    <source>
        <dbReference type="ARBA" id="ARBA00011738"/>
    </source>
</evidence>
<accession>A0A419DFK2</accession>
<evidence type="ECO:0000313" key="13">
    <source>
        <dbReference type="EMBL" id="RJO61858.1"/>
    </source>
</evidence>
<evidence type="ECO:0000256" key="10">
    <source>
        <dbReference type="HAMAP-Rule" id="MF_01151"/>
    </source>
</evidence>
<dbReference type="Pfam" id="PF01025">
    <property type="entry name" value="GrpE"/>
    <property type="match status" value="1"/>
</dbReference>
<dbReference type="GO" id="GO:0042803">
    <property type="term" value="F:protein homodimerization activity"/>
    <property type="evidence" value="ECO:0007669"/>
    <property type="project" value="InterPro"/>
</dbReference>
<dbReference type="PANTHER" id="PTHR21237">
    <property type="entry name" value="GRPE PROTEIN"/>
    <property type="match status" value="1"/>
</dbReference>
<keyword evidence="6 10" id="KW-0143">Chaperone</keyword>
<evidence type="ECO:0000313" key="14">
    <source>
        <dbReference type="Proteomes" id="UP000285655"/>
    </source>
</evidence>
<evidence type="ECO:0000256" key="2">
    <source>
        <dbReference type="ARBA" id="ARBA00009054"/>
    </source>
</evidence>
<keyword evidence="4 10" id="KW-0963">Cytoplasm</keyword>
<evidence type="ECO:0000256" key="5">
    <source>
        <dbReference type="ARBA" id="ARBA00023016"/>
    </source>
</evidence>
<comment type="subcellular location">
    <subcellularLocation>
        <location evidence="1 10">Cytoplasm</location>
    </subcellularLocation>
</comment>
<dbReference type="EMBL" id="QZJW01000008">
    <property type="protein sequence ID" value="RJO61858.1"/>
    <property type="molecule type" value="Genomic_DNA"/>
</dbReference>
<dbReference type="FunFam" id="2.30.22.10:FF:000001">
    <property type="entry name" value="Protein GrpE"/>
    <property type="match status" value="1"/>
</dbReference>
<organism evidence="13 14">
    <name type="scientific">candidate division WS5 bacterium</name>
    <dbReference type="NCBI Taxonomy" id="2093353"/>
    <lineage>
        <taxon>Bacteria</taxon>
        <taxon>candidate division WS5</taxon>
    </lineage>
</organism>
<dbReference type="AlphaFoldDB" id="A0A419DFK2"/>
<dbReference type="GO" id="GO:0051082">
    <property type="term" value="F:unfolded protein binding"/>
    <property type="evidence" value="ECO:0007669"/>
    <property type="project" value="TreeGrafter"/>
</dbReference>
<evidence type="ECO:0000256" key="4">
    <source>
        <dbReference type="ARBA" id="ARBA00022490"/>
    </source>
</evidence>
<evidence type="ECO:0000256" key="11">
    <source>
        <dbReference type="RuleBase" id="RU004478"/>
    </source>
</evidence>
<dbReference type="PRINTS" id="PR00773">
    <property type="entry name" value="GRPEPROTEIN"/>
</dbReference>
<dbReference type="InterPro" id="IPR000740">
    <property type="entry name" value="GrpE"/>
</dbReference>
<dbReference type="GO" id="GO:0005737">
    <property type="term" value="C:cytoplasm"/>
    <property type="evidence" value="ECO:0007669"/>
    <property type="project" value="UniProtKB-SubCell"/>
</dbReference>
<dbReference type="Gene3D" id="3.90.20.20">
    <property type="match status" value="1"/>
</dbReference>
<gene>
    <name evidence="10" type="primary">grpE</name>
    <name evidence="13" type="ORF">C4544_01555</name>
</gene>
<dbReference type="HAMAP" id="MF_01151">
    <property type="entry name" value="GrpE"/>
    <property type="match status" value="1"/>
</dbReference>
<keyword evidence="5 10" id="KW-0346">Stress response</keyword>
<comment type="subunit">
    <text evidence="3 10">Homodimer.</text>
</comment>
<proteinExistence type="inferred from homology"/>
<dbReference type="GO" id="GO:0000774">
    <property type="term" value="F:adenyl-nucleotide exchange factor activity"/>
    <property type="evidence" value="ECO:0007669"/>
    <property type="project" value="InterPro"/>
</dbReference>
<evidence type="ECO:0000256" key="7">
    <source>
        <dbReference type="ARBA" id="ARBA00053401"/>
    </source>
</evidence>
<evidence type="ECO:0000256" key="6">
    <source>
        <dbReference type="ARBA" id="ARBA00023186"/>
    </source>
</evidence>
<comment type="caution">
    <text evidence="13">The sequence shown here is derived from an EMBL/GenBank/DDBJ whole genome shotgun (WGS) entry which is preliminary data.</text>
</comment>
<dbReference type="Proteomes" id="UP000285655">
    <property type="component" value="Unassembled WGS sequence"/>
</dbReference>
<dbReference type="CDD" id="cd00446">
    <property type="entry name" value="GrpE"/>
    <property type="match status" value="1"/>
</dbReference>
<dbReference type="SUPFAM" id="SSF58014">
    <property type="entry name" value="Coiled-coil domain of nucleotide exchange factor GrpE"/>
    <property type="match status" value="1"/>
</dbReference>
<dbReference type="SUPFAM" id="SSF51064">
    <property type="entry name" value="Head domain of nucleotide exchange factor GrpE"/>
    <property type="match status" value="1"/>
</dbReference>
<evidence type="ECO:0000256" key="9">
    <source>
        <dbReference type="ARBA" id="ARBA00076414"/>
    </source>
</evidence>
<dbReference type="Gene3D" id="2.30.22.10">
    <property type="entry name" value="Head domain of nucleotide exchange factor GrpE"/>
    <property type="match status" value="1"/>
</dbReference>
<evidence type="ECO:0000256" key="8">
    <source>
        <dbReference type="ARBA" id="ARBA00072274"/>
    </source>
</evidence>
<comment type="similarity">
    <text evidence="2 10 11">Belongs to the GrpE family.</text>
</comment>
<reference evidence="13 14" key="1">
    <citation type="journal article" date="2017" name="ISME J.">
        <title>Energy and carbon metabolisms in a deep terrestrial subsurface fluid microbial community.</title>
        <authorList>
            <person name="Momper L."/>
            <person name="Jungbluth S.P."/>
            <person name="Lee M.D."/>
            <person name="Amend J.P."/>
        </authorList>
    </citation>
    <scope>NUCLEOTIDE SEQUENCE [LARGE SCALE GENOMIC DNA]</scope>
    <source>
        <strain evidence="13">SURF_29</strain>
    </source>
</reference>
<protein>
    <recommendedName>
        <fullName evidence="8 10">Protein GrpE</fullName>
    </recommendedName>
    <alternativeName>
        <fullName evidence="9 10">HSP-70 cofactor</fullName>
    </alternativeName>
</protein>
<sequence>MAEKKKKQTKKTEDNEQTLANENAALKEMLQRAQADFINYRQRVEKEKAELIDYGKLETIKDLLEVFDNFERARNHFPKSLEGNEWAMGMLAVEKQFVAKMNEMGINRIPTVGEMFDPNLHEAIHMEPAKGKKSNEIIEEYEPGYIYKDKVLRYAKVKLAK</sequence>
<dbReference type="GO" id="GO:0006457">
    <property type="term" value="P:protein folding"/>
    <property type="evidence" value="ECO:0007669"/>
    <property type="project" value="InterPro"/>
</dbReference>
<dbReference type="GO" id="GO:0051087">
    <property type="term" value="F:protein-folding chaperone binding"/>
    <property type="evidence" value="ECO:0007669"/>
    <property type="project" value="InterPro"/>
</dbReference>
<dbReference type="InterPro" id="IPR009012">
    <property type="entry name" value="GrpE_head"/>
</dbReference>
<evidence type="ECO:0000256" key="12">
    <source>
        <dbReference type="SAM" id="MobiDB-lite"/>
    </source>
</evidence>
<comment type="function">
    <text evidence="7 10">Participates actively in the response to hyperosmotic and heat shock by preventing the aggregation of stress-denatured proteins, in association with DnaK and GrpE. It is the nucleotide exchange factor for DnaK and may function as a thermosensor. Unfolded proteins bind initially to DnaJ; upon interaction with the DnaJ-bound protein, DnaK hydrolyzes its bound ATP, resulting in the formation of a stable complex. GrpE releases ADP from DnaK; ATP binding to DnaK triggers the release of the substrate protein, thus completing the reaction cycle. Several rounds of ATP-dependent interactions between DnaJ, DnaK and GrpE are required for fully efficient folding.</text>
</comment>
<feature type="region of interest" description="Disordered" evidence="12">
    <location>
        <begin position="1"/>
        <end position="21"/>
    </location>
</feature>
<name>A0A419DFK2_9BACT</name>
<dbReference type="InterPro" id="IPR013805">
    <property type="entry name" value="GrpE_CC"/>
</dbReference>
<evidence type="ECO:0000256" key="1">
    <source>
        <dbReference type="ARBA" id="ARBA00004496"/>
    </source>
</evidence>